<dbReference type="EMBL" id="GL433863">
    <property type="protein sequence ID" value="EFN51434.1"/>
    <property type="molecule type" value="Genomic_DNA"/>
</dbReference>
<feature type="chain" id="PRO_5003156458" description="Reverse transcriptase domain-containing protein" evidence="1">
    <location>
        <begin position="17"/>
        <end position="163"/>
    </location>
</feature>
<dbReference type="PROSITE" id="PS50878">
    <property type="entry name" value="RT_POL"/>
    <property type="match status" value="1"/>
</dbReference>
<feature type="signal peptide" evidence="1">
    <location>
        <begin position="1"/>
        <end position="16"/>
    </location>
</feature>
<name>E1ZRM2_CHLVA</name>
<keyword evidence="4" id="KW-1185">Reference proteome</keyword>
<dbReference type="PANTHER" id="PTHR47027">
    <property type="entry name" value="REVERSE TRANSCRIPTASE DOMAIN-CONTAINING PROTEIN"/>
    <property type="match status" value="1"/>
</dbReference>
<evidence type="ECO:0000313" key="4">
    <source>
        <dbReference type="Proteomes" id="UP000008141"/>
    </source>
</evidence>
<dbReference type="InParanoid" id="E1ZRM2"/>
<dbReference type="RefSeq" id="XP_005843536.1">
    <property type="nucleotide sequence ID" value="XM_005843474.1"/>
</dbReference>
<organism evidence="4">
    <name type="scientific">Chlorella variabilis</name>
    <name type="common">Green alga</name>
    <dbReference type="NCBI Taxonomy" id="554065"/>
    <lineage>
        <taxon>Eukaryota</taxon>
        <taxon>Viridiplantae</taxon>
        <taxon>Chlorophyta</taxon>
        <taxon>core chlorophytes</taxon>
        <taxon>Trebouxiophyceae</taxon>
        <taxon>Chlorellales</taxon>
        <taxon>Chlorellaceae</taxon>
        <taxon>Chlorella clade</taxon>
        <taxon>Chlorella</taxon>
    </lineage>
</organism>
<feature type="domain" description="Reverse transcriptase" evidence="2">
    <location>
        <begin position="1"/>
        <end position="107"/>
    </location>
</feature>
<dbReference type="AlphaFoldDB" id="E1ZRM2"/>
<dbReference type="Proteomes" id="UP000008141">
    <property type="component" value="Unassembled WGS sequence"/>
</dbReference>
<dbReference type="GeneID" id="17350903"/>
<protein>
    <recommendedName>
        <fullName evidence="2">Reverse transcriptase domain-containing protein</fullName>
    </recommendedName>
</protein>
<evidence type="ECO:0000259" key="2">
    <source>
        <dbReference type="PROSITE" id="PS50878"/>
    </source>
</evidence>
<accession>E1ZRM2</accession>
<proteinExistence type="predicted"/>
<keyword evidence="1" id="KW-0732">Signal</keyword>
<sequence length="163" mass="17291">MLFGLFVDDLAAAVAAEAGAALLCLGDGRPVPPLMYADDLACLATTPAGLQHQLDRLEAYAAAWGLTVYVSKTKVVVFEGQRRRAAPAAVQPPSTTGLPFTYGGAAIEAVDEFRVQLHMFNAMVLPVLSYGAEIWSPQLIAAGSQCAAMQQQLAFLRQLLGVR</sequence>
<gene>
    <name evidence="3" type="ORF">CHLNCDRAFT_140147</name>
</gene>
<dbReference type="KEGG" id="cvr:CHLNCDRAFT_140147"/>
<dbReference type="OrthoDB" id="515277at2759"/>
<dbReference type="InterPro" id="IPR000477">
    <property type="entry name" value="RT_dom"/>
</dbReference>
<dbReference type="PANTHER" id="PTHR47027:SF20">
    <property type="entry name" value="REVERSE TRANSCRIPTASE-LIKE PROTEIN WITH RNA-DIRECTED DNA POLYMERASE DOMAIN"/>
    <property type="match status" value="1"/>
</dbReference>
<evidence type="ECO:0000313" key="3">
    <source>
        <dbReference type="EMBL" id="EFN51434.1"/>
    </source>
</evidence>
<reference evidence="3 4" key="1">
    <citation type="journal article" date="2010" name="Plant Cell">
        <title>The Chlorella variabilis NC64A genome reveals adaptation to photosymbiosis, coevolution with viruses, and cryptic sex.</title>
        <authorList>
            <person name="Blanc G."/>
            <person name="Duncan G."/>
            <person name="Agarkova I."/>
            <person name="Borodovsky M."/>
            <person name="Gurnon J."/>
            <person name="Kuo A."/>
            <person name="Lindquist E."/>
            <person name="Lucas S."/>
            <person name="Pangilinan J."/>
            <person name="Polle J."/>
            <person name="Salamov A."/>
            <person name="Terry A."/>
            <person name="Yamada T."/>
            <person name="Dunigan D.D."/>
            <person name="Grigoriev I.V."/>
            <person name="Claverie J.M."/>
            <person name="Van Etten J.L."/>
        </authorList>
    </citation>
    <scope>NUCLEOTIDE SEQUENCE [LARGE SCALE GENOMIC DNA]</scope>
    <source>
        <strain evidence="3 4">NC64A</strain>
    </source>
</reference>
<evidence type="ECO:0000256" key="1">
    <source>
        <dbReference type="SAM" id="SignalP"/>
    </source>
</evidence>